<evidence type="ECO:0000313" key="1">
    <source>
        <dbReference type="EMBL" id="KAK1869627.1"/>
    </source>
</evidence>
<comment type="caution">
    <text evidence="1">The sequence shown here is derived from an EMBL/GenBank/DDBJ whole genome shotgun (WGS) entry which is preliminary data.</text>
</comment>
<keyword evidence="2" id="KW-1185">Reference proteome</keyword>
<organism evidence="1 2">
    <name type="scientific">Pyropia yezoensis</name>
    <name type="common">Susabi-nori</name>
    <name type="synonym">Porphyra yezoensis</name>
    <dbReference type="NCBI Taxonomy" id="2788"/>
    <lineage>
        <taxon>Eukaryota</taxon>
        <taxon>Rhodophyta</taxon>
        <taxon>Bangiophyceae</taxon>
        <taxon>Bangiales</taxon>
        <taxon>Bangiaceae</taxon>
        <taxon>Pyropia</taxon>
    </lineage>
</organism>
<gene>
    <name evidence="1" type="ORF">I4F81_012098</name>
</gene>
<sequence length="227" mass="23009">MAPLRAGPAFVSGLPWAAERGSRHLGHCGGGGGSVLAPLSAPPGLSRVPRLRGRTSRPMRRPGGSSSGGGSCGRVVVAGPSFYSSSGMPSGSSSGMPLGSSLDDCKPAWSTVNGSGPFGAAEDDALTAVSPNVVTFMNNTHRQDLALYALNYGDKLKDLALLDNVSLLSIDAMGAVLELLICCETDDSCVAILERLPWPDSATCTSVDDVVAAFGAMSIGVGLSGDI</sequence>
<protein>
    <submittedName>
        <fullName evidence="1">Uncharacterized protein</fullName>
    </submittedName>
</protein>
<dbReference type="Proteomes" id="UP000798662">
    <property type="component" value="Chromosome 3"/>
</dbReference>
<proteinExistence type="predicted"/>
<accession>A0ACC3CHG2</accession>
<evidence type="ECO:0000313" key="2">
    <source>
        <dbReference type="Proteomes" id="UP000798662"/>
    </source>
</evidence>
<reference evidence="1" key="1">
    <citation type="submission" date="2019-11" db="EMBL/GenBank/DDBJ databases">
        <title>Nori genome reveals adaptations in red seaweeds to the harsh intertidal environment.</title>
        <authorList>
            <person name="Wang D."/>
            <person name="Mao Y."/>
        </authorList>
    </citation>
    <scope>NUCLEOTIDE SEQUENCE</scope>
    <source>
        <tissue evidence="1">Gametophyte</tissue>
    </source>
</reference>
<dbReference type="EMBL" id="CM020620">
    <property type="protein sequence ID" value="KAK1869627.1"/>
    <property type="molecule type" value="Genomic_DNA"/>
</dbReference>
<name>A0ACC3CHG2_PYRYE</name>